<comment type="caution">
    <text evidence="1">The sequence shown here is derived from an EMBL/GenBank/DDBJ whole genome shotgun (WGS) entry which is preliminary data.</text>
</comment>
<dbReference type="AlphaFoldDB" id="K1TAT0"/>
<protein>
    <submittedName>
        <fullName evidence="1">Uncharacterized protein</fullName>
    </submittedName>
</protein>
<proteinExistence type="predicted"/>
<dbReference type="EMBL" id="AJWZ01005104">
    <property type="protein sequence ID" value="EKC63515.1"/>
    <property type="molecule type" value="Genomic_DNA"/>
</dbReference>
<feature type="non-terminal residue" evidence="1">
    <location>
        <position position="63"/>
    </location>
</feature>
<reference evidence="1" key="1">
    <citation type="journal article" date="2013" name="Environ. Microbiol.">
        <title>Microbiota from the distal guts of lean and obese adolescents exhibit partial functional redundancy besides clear differences in community structure.</title>
        <authorList>
            <person name="Ferrer M."/>
            <person name="Ruiz A."/>
            <person name="Lanza F."/>
            <person name="Haange S.B."/>
            <person name="Oberbach A."/>
            <person name="Till H."/>
            <person name="Bargiela R."/>
            <person name="Campoy C."/>
            <person name="Segura M.T."/>
            <person name="Richter M."/>
            <person name="von Bergen M."/>
            <person name="Seifert J."/>
            <person name="Suarez A."/>
        </authorList>
    </citation>
    <scope>NUCLEOTIDE SEQUENCE</scope>
</reference>
<organism evidence="1">
    <name type="scientific">human gut metagenome</name>
    <dbReference type="NCBI Taxonomy" id="408170"/>
    <lineage>
        <taxon>unclassified sequences</taxon>
        <taxon>metagenomes</taxon>
        <taxon>organismal metagenomes</taxon>
    </lineage>
</organism>
<name>K1TAT0_9ZZZZ</name>
<sequence length="63" mass="6823">MTGVEDCVTFISFSNTYLDKIKSIDSTLATTYLSTILDEDAVDDALKCNAEGVTFNGGKNYTT</sequence>
<evidence type="ECO:0000313" key="1">
    <source>
        <dbReference type="EMBL" id="EKC63515.1"/>
    </source>
</evidence>
<gene>
    <name evidence="1" type="ORF">OBE_07427</name>
</gene>
<accession>K1TAT0</accession>